<dbReference type="EMBL" id="CP090165">
    <property type="protein sequence ID" value="UJO15551.1"/>
    <property type="molecule type" value="Genomic_DNA"/>
</dbReference>
<evidence type="ECO:0000313" key="3">
    <source>
        <dbReference type="Proteomes" id="UP000756132"/>
    </source>
</evidence>
<accession>A0A9Q8LDS5</accession>
<feature type="region of interest" description="Disordered" evidence="1">
    <location>
        <begin position="67"/>
        <end position="89"/>
    </location>
</feature>
<feature type="compositionally biased region" description="Polar residues" evidence="1">
    <location>
        <begin position="76"/>
        <end position="85"/>
    </location>
</feature>
<protein>
    <submittedName>
        <fullName evidence="2">Uncharacterized protein</fullName>
    </submittedName>
</protein>
<evidence type="ECO:0000256" key="1">
    <source>
        <dbReference type="SAM" id="MobiDB-lite"/>
    </source>
</evidence>
<dbReference type="RefSeq" id="XP_047759917.1">
    <property type="nucleotide sequence ID" value="XM_047906985.1"/>
</dbReference>
<sequence length="155" mass="17675">MARRANARRVDRRRLQLMEEHLRDRVTEFLEQEALAVFDGHIDMEFHLNEENIGQVPYRHDTAAQHVTDSDPVSPISHSSDTLSRCGQRDREGKPLNEWYTNSFTLGQVTSLLPRAEPTPADVNAEAIRTATTTLAEQRQGLAAFHSTYFSELNE</sequence>
<reference evidence="2" key="1">
    <citation type="submission" date="2021-12" db="EMBL/GenBank/DDBJ databases">
        <authorList>
            <person name="Zaccaron A."/>
            <person name="Stergiopoulos I."/>
        </authorList>
    </citation>
    <scope>NUCLEOTIDE SEQUENCE</scope>
    <source>
        <strain evidence="2">Race5_Kim</strain>
    </source>
</reference>
<keyword evidence="3" id="KW-1185">Reference proteome</keyword>
<organism evidence="2 3">
    <name type="scientific">Passalora fulva</name>
    <name type="common">Tomato leaf mold</name>
    <name type="synonym">Cladosporium fulvum</name>
    <dbReference type="NCBI Taxonomy" id="5499"/>
    <lineage>
        <taxon>Eukaryota</taxon>
        <taxon>Fungi</taxon>
        <taxon>Dikarya</taxon>
        <taxon>Ascomycota</taxon>
        <taxon>Pezizomycotina</taxon>
        <taxon>Dothideomycetes</taxon>
        <taxon>Dothideomycetidae</taxon>
        <taxon>Mycosphaerellales</taxon>
        <taxon>Mycosphaerellaceae</taxon>
        <taxon>Fulvia</taxon>
    </lineage>
</organism>
<evidence type="ECO:0000313" key="2">
    <source>
        <dbReference type="EMBL" id="UJO15551.1"/>
    </source>
</evidence>
<gene>
    <name evidence="2" type="ORF">CLAFUR5_07837</name>
</gene>
<name>A0A9Q8LDS5_PASFU</name>
<dbReference type="GeneID" id="71987715"/>
<reference evidence="2" key="2">
    <citation type="journal article" date="2022" name="Microb. Genom.">
        <title>A chromosome-scale genome assembly of the tomato pathogen Cladosporium fulvum reveals a compartmentalized genome architecture and the presence of a dispensable chromosome.</title>
        <authorList>
            <person name="Zaccaron A.Z."/>
            <person name="Chen L.H."/>
            <person name="Samaras A."/>
            <person name="Stergiopoulos I."/>
        </authorList>
    </citation>
    <scope>NUCLEOTIDE SEQUENCE</scope>
    <source>
        <strain evidence="2">Race5_Kim</strain>
    </source>
</reference>
<dbReference type="Proteomes" id="UP000756132">
    <property type="component" value="Chromosome 3"/>
</dbReference>
<proteinExistence type="predicted"/>
<dbReference type="AlphaFoldDB" id="A0A9Q8LDS5"/>
<dbReference type="KEGG" id="ffu:CLAFUR5_07837"/>